<comment type="caution">
    <text evidence="3">The sequence shown here is derived from an EMBL/GenBank/DDBJ whole genome shotgun (WGS) entry which is preliminary data.</text>
</comment>
<accession>A0ABN2MDV8</accession>
<keyword evidence="4" id="KW-1185">Reference proteome</keyword>
<evidence type="ECO:0000259" key="2">
    <source>
        <dbReference type="Pfam" id="PF00557"/>
    </source>
</evidence>
<dbReference type="EMBL" id="BAAANK010000001">
    <property type="protein sequence ID" value="GAA1822769.1"/>
    <property type="molecule type" value="Genomic_DNA"/>
</dbReference>
<evidence type="ECO:0000313" key="4">
    <source>
        <dbReference type="Proteomes" id="UP001501746"/>
    </source>
</evidence>
<dbReference type="Gene3D" id="3.90.230.10">
    <property type="entry name" value="Creatinase/methionine aminopeptidase superfamily"/>
    <property type="match status" value="1"/>
</dbReference>
<evidence type="ECO:0000256" key="1">
    <source>
        <dbReference type="SAM" id="MobiDB-lite"/>
    </source>
</evidence>
<dbReference type="InterPro" id="IPR000994">
    <property type="entry name" value="Pept_M24"/>
</dbReference>
<dbReference type="Pfam" id="PF00557">
    <property type="entry name" value="Peptidase_M24"/>
    <property type="match status" value="1"/>
</dbReference>
<protein>
    <submittedName>
        <fullName evidence="3">M24 family metallopeptidase</fullName>
    </submittedName>
</protein>
<dbReference type="InterPro" id="IPR050659">
    <property type="entry name" value="Peptidase_M24B"/>
</dbReference>
<dbReference type="Proteomes" id="UP001501746">
    <property type="component" value="Unassembled WGS sequence"/>
</dbReference>
<feature type="region of interest" description="Disordered" evidence="1">
    <location>
        <begin position="1"/>
        <end position="28"/>
    </location>
</feature>
<organism evidence="3 4">
    <name type="scientific">Agromyces salentinus</name>
    <dbReference type="NCBI Taxonomy" id="269421"/>
    <lineage>
        <taxon>Bacteria</taxon>
        <taxon>Bacillati</taxon>
        <taxon>Actinomycetota</taxon>
        <taxon>Actinomycetes</taxon>
        <taxon>Micrococcales</taxon>
        <taxon>Microbacteriaceae</taxon>
        <taxon>Agromyces</taxon>
    </lineage>
</organism>
<proteinExistence type="predicted"/>
<dbReference type="InterPro" id="IPR036005">
    <property type="entry name" value="Creatinase/aminopeptidase-like"/>
</dbReference>
<evidence type="ECO:0000313" key="3">
    <source>
        <dbReference type="EMBL" id="GAA1822769.1"/>
    </source>
</evidence>
<dbReference type="CDD" id="cd01066">
    <property type="entry name" value="APP_MetAP"/>
    <property type="match status" value="1"/>
</dbReference>
<feature type="compositionally biased region" description="Low complexity" evidence="1">
    <location>
        <begin position="12"/>
        <end position="28"/>
    </location>
</feature>
<sequence length="387" mass="41043">MTTELTGPPDVATEPSDAATAAETDAPDPTALAASVADRAAKRARVLDLLGQRGAASIVLRSHTAVSWYLDGARTHVSFAGDPVAAVVVRRDGDELRVFANEADRLLGEELASRERLDVVRVPWHQPLATAEVAELDESDVAAELRAARASLLPGELDRYRALCREVAEVLTDAATAADPMMSERHLAGRLAGDLSARGIDPLVTLVSGRSRLAHRHPLPTEAPLGDRAMLVVCGRRHGLIANATRWVRFGSGGPAGCRADEDDAMRRILDVEAEVLAATRPGATLGEVFTAGVAAYGRHGFQADEWRRHHQGGAAGYAGRDPRAVPGIADLVHEGQAFAWNPSAPGAKVEDTVLVTAGGTEVLTFDPRWPTVGVGGLPRPIQLERE</sequence>
<name>A0ABN2MDV8_9MICO</name>
<gene>
    <name evidence="3" type="ORF">GCM10009750_01500</name>
</gene>
<dbReference type="PANTHER" id="PTHR46112:SF2">
    <property type="entry name" value="XAA-PRO AMINOPEPTIDASE P-RELATED"/>
    <property type="match status" value="1"/>
</dbReference>
<dbReference type="SUPFAM" id="SSF55920">
    <property type="entry name" value="Creatinase/aminopeptidase"/>
    <property type="match status" value="1"/>
</dbReference>
<dbReference type="RefSeq" id="WP_212275204.1">
    <property type="nucleotide sequence ID" value="NZ_BAAANK010000001.1"/>
</dbReference>
<reference evidence="3 4" key="1">
    <citation type="journal article" date="2019" name="Int. J. Syst. Evol. Microbiol.">
        <title>The Global Catalogue of Microorganisms (GCM) 10K type strain sequencing project: providing services to taxonomists for standard genome sequencing and annotation.</title>
        <authorList>
            <consortium name="The Broad Institute Genomics Platform"/>
            <consortium name="The Broad Institute Genome Sequencing Center for Infectious Disease"/>
            <person name="Wu L."/>
            <person name="Ma J."/>
        </authorList>
    </citation>
    <scope>NUCLEOTIDE SEQUENCE [LARGE SCALE GENOMIC DNA]</scope>
    <source>
        <strain evidence="3 4">JCM 14323</strain>
    </source>
</reference>
<dbReference type="PANTHER" id="PTHR46112">
    <property type="entry name" value="AMINOPEPTIDASE"/>
    <property type="match status" value="1"/>
</dbReference>
<feature type="domain" description="Peptidase M24" evidence="2">
    <location>
        <begin position="159"/>
        <end position="358"/>
    </location>
</feature>